<dbReference type="SUPFAM" id="SSF53146">
    <property type="entry name" value="Nitrogenase accessory factor-like"/>
    <property type="match status" value="1"/>
</dbReference>
<dbReference type="RefSeq" id="WP_050738476.1">
    <property type="nucleotide sequence ID" value="NZ_LGYO01000003.1"/>
</dbReference>
<dbReference type="InterPro" id="IPR033913">
    <property type="entry name" value="MTH1175_dom"/>
</dbReference>
<sequence>MKIALPTRENLIDSHFGHCEYYTVFTVNDDSKEIVNQEIIASPAGCGCKSNIATTLSEMGVNLLLAGNMGEGAVNVLNRAGIEVVRGCTGDVKEVALSWLAGSVLDSGEMCHAHDEGHECQH</sequence>
<gene>
    <name evidence="2" type="ORF">AKG39_00890</name>
</gene>
<dbReference type="Gene3D" id="3.30.420.130">
    <property type="entry name" value="Dinitrogenase iron-molybdenum cofactor biosynthesis domain"/>
    <property type="match status" value="1"/>
</dbReference>
<dbReference type="InterPro" id="IPR003731">
    <property type="entry name" value="Di-Nase_FeMo-co_biosynth"/>
</dbReference>
<proteinExistence type="predicted"/>
<name>A0A0L6U4Q1_9FIRM</name>
<evidence type="ECO:0000259" key="1">
    <source>
        <dbReference type="Pfam" id="PF02579"/>
    </source>
</evidence>
<organism evidence="2 3">
    <name type="scientific">Acetobacterium bakii</name>
    <dbReference type="NCBI Taxonomy" id="52689"/>
    <lineage>
        <taxon>Bacteria</taxon>
        <taxon>Bacillati</taxon>
        <taxon>Bacillota</taxon>
        <taxon>Clostridia</taxon>
        <taxon>Eubacteriales</taxon>
        <taxon>Eubacteriaceae</taxon>
        <taxon>Acetobacterium</taxon>
    </lineage>
</organism>
<evidence type="ECO:0000313" key="2">
    <source>
        <dbReference type="EMBL" id="KNZ43491.1"/>
    </source>
</evidence>
<dbReference type="STRING" id="52689.AKG39_00890"/>
<keyword evidence="3" id="KW-1185">Reference proteome</keyword>
<dbReference type="Proteomes" id="UP000036873">
    <property type="component" value="Unassembled WGS sequence"/>
</dbReference>
<protein>
    <submittedName>
        <fullName evidence="2">Dinitrogenase iron-molybdenum cofactor biosynthesis protein</fullName>
    </submittedName>
</protein>
<accession>A0A0L6U4Q1</accession>
<dbReference type="AlphaFoldDB" id="A0A0L6U4Q1"/>
<dbReference type="CDD" id="cd00851">
    <property type="entry name" value="MTH1175"/>
    <property type="match status" value="1"/>
</dbReference>
<evidence type="ECO:0000313" key="3">
    <source>
        <dbReference type="Proteomes" id="UP000036873"/>
    </source>
</evidence>
<dbReference type="Pfam" id="PF02579">
    <property type="entry name" value="Nitro_FeMo-Co"/>
    <property type="match status" value="1"/>
</dbReference>
<dbReference type="OrthoDB" id="280278at2"/>
<dbReference type="PANTHER" id="PTHR42983">
    <property type="entry name" value="DINITROGENASE IRON-MOLYBDENUM COFACTOR PROTEIN-RELATED"/>
    <property type="match status" value="1"/>
</dbReference>
<reference evidence="3" key="1">
    <citation type="submission" date="2015-07" db="EMBL/GenBank/DDBJ databases">
        <title>Draft genome sequence of Acetobacterium bakii DSM 8293, a potential psychrophilic chemical producer through syngas fermentation.</title>
        <authorList>
            <person name="Song Y."/>
            <person name="Hwang S."/>
            <person name="Cho B.-K."/>
        </authorList>
    </citation>
    <scope>NUCLEOTIDE SEQUENCE [LARGE SCALE GENOMIC DNA]</scope>
    <source>
        <strain evidence="3">DSM 8239</strain>
    </source>
</reference>
<dbReference type="PANTHER" id="PTHR42983:SF1">
    <property type="entry name" value="IRON-MOLYBDENUM PROTEIN"/>
    <property type="match status" value="1"/>
</dbReference>
<dbReference type="InterPro" id="IPR036105">
    <property type="entry name" value="DiNase_FeMo-co_biosyn_sf"/>
</dbReference>
<feature type="domain" description="Dinitrogenase iron-molybdenum cofactor biosynthesis" evidence="1">
    <location>
        <begin position="9"/>
        <end position="99"/>
    </location>
</feature>
<comment type="caution">
    <text evidence="2">The sequence shown here is derived from an EMBL/GenBank/DDBJ whole genome shotgun (WGS) entry which is preliminary data.</text>
</comment>
<dbReference type="EMBL" id="LGYO01000003">
    <property type="protein sequence ID" value="KNZ43491.1"/>
    <property type="molecule type" value="Genomic_DNA"/>
</dbReference>